<evidence type="ECO:0000256" key="3">
    <source>
        <dbReference type="ARBA" id="ARBA00006094"/>
    </source>
</evidence>
<keyword evidence="6" id="KW-0963">Cytoplasm</keyword>
<dbReference type="GO" id="GO:0005737">
    <property type="term" value="C:cytoplasm"/>
    <property type="evidence" value="ECO:0007669"/>
    <property type="project" value="UniProtKB-SubCell"/>
</dbReference>
<dbReference type="Pfam" id="PF10258">
    <property type="entry name" value="PHAX_RNA-bd"/>
    <property type="match status" value="1"/>
</dbReference>
<gene>
    <name evidence="13" type="ORF">HHK36_014260</name>
</gene>
<evidence type="ECO:0000256" key="10">
    <source>
        <dbReference type="ARBA" id="ARBA00030834"/>
    </source>
</evidence>
<evidence type="ECO:0000256" key="1">
    <source>
        <dbReference type="ARBA" id="ARBA00004123"/>
    </source>
</evidence>
<evidence type="ECO:0000259" key="12">
    <source>
        <dbReference type="Pfam" id="PF10258"/>
    </source>
</evidence>
<feature type="region of interest" description="Disordered" evidence="11">
    <location>
        <begin position="53"/>
        <end position="77"/>
    </location>
</feature>
<evidence type="ECO:0000256" key="5">
    <source>
        <dbReference type="ARBA" id="ARBA00022448"/>
    </source>
</evidence>
<keyword evidence="5" id="KW-0813">Transport</keyword>
<evidence type="ECO:0000256" key="11">
    <source>
        <dbReference type="SAM" id="MobiDB-lite"/>
    </source>
</evidence>
<name>A0A834ZEI8_TETSI</name>
<dbReference type="PANTHER" id="PTHR13135:SF0">
    <property type="entry name" value="PHOSPHORYLATED ADAPTER RNA EXPORT PROTEIN"/>
    <property type="match status" value="1"/>
</dbReference>
<comment type="subcellular location">
    <subcellularLocation>
        <location evidence="2">Cytoplasm</location>
    </subcellularLocation>
    <subcellularLocation>
        <location evidence="1">Nucleus</location>
    </subcellularLocation>
</comment>
<proteinExistence type="inferred from homology"/>
<dbReference type="GO" id="GO:0005634">
    <property type="term" value="C:nucleus"/>
    <property type="evidence" value="ECO:0007669"/>
    <property type="project" value="UniProtKB-SubCell"/>
</dbReference>
<dbReference type="EMBL" id="JABCRI010000009">
    <property type="protein sequence ID" value="KAF8400957.1"/>
    <property type="molecule type" value="Genomic_DNA"/>
</dbReference>
<dbReference type="AlphaFoldDB" id="A0A834ZEI8"/>
<dbReference type="PANTHER" id="PTHR13135">
    <property type="entry name" value="CYTOSOLIC RESINIFERATOXIN BINDING PROTEIN RBP-26"/>
    <property type="match status" value="1"/>
</dbReference>
<dbReference type="InterPro" id="IPR039047">
    <property type="entry name" value="PHAX"/>
</dbReference>
<accession>A0A834ZEI8</accession>
<protein>
    <recommendedName>
        <fullName evidence="4">Phosphorylated adapter RNA export protein</fullName>
    </recommendedName>
    <alternativeName>
        <fullName evidence="10">RNA U small nuclear RNA export adapter protein</fullName>
    </alternativeName>
</protein>
<dbReference type="OrthoDB" id="20573at2759"/>
<reference evidence="13 14" key="1">
    <citation type="submission" date="2020-04" db="EMBL/GenBank/DDBJ databases">
        <title>Plant Genome Project.</title>
        <authorList>
            <person name="Zhang R.-G."/>
        </authorList>
    </citation>
    <scope>NUCLEOTIDE SEQUENCE [LARGE SCALE GENOMIC DNA]</scope>
    <source>
        <strain evidence="13">YNK0</strain>
        <tissue evidence="13">Leaf</tissue>
    </source>
</reference>
<evidence type="ECO:0000313" key="14">
    <source>
        <dbReference type="Proteomes" id="UP000655225"/>
    </source>
</evidence>
<keyword evidence="14" id="KW-1185">Reference proteome</keyword>
<dbReference type="InterPro" id="IPR019385">
    <property type="entry name" value="PHAX_RNA-binding_domain"/>
</dbReference>
<evidence type="ECO:0000256" key="6">
    <source>
        <dbReference type="ARBA" id="ARBA00022490"/>
    </source>
</evidence>
<organism evidence="13 14">
    <name type="scientific">Tetracentron sinense</name>
    <name type="common">Spur-leaf</name>
    <dbReference type="NCBI Taxonomy" id="13715"/>
    <lineage>
        <taxon>Eukaryota</taxon>
        <taxon>Viridiplantae</taxon>
        <taxon>Streptophyta</taxon>
        <taxon>Embryophyta</taxon>
        <taxon>Tracheophyta</taxon>
        <taxon>Spermatophyta</taxon>
        <taxon>Magnoliopsida</taxon>
        <taxon>Trochodendrales</taxon>
        <taxon>Trochodendraceae</taxon>
        <taxon>Tetracentron</taxon>
    </lineage>
</organism>
<evidence type="ECO:0000256" key="2">
    <source>
        <dbReference type="ARBA" id="ARBA00004496"/>
    </source>
</evidence>
<evidence type="ECO:0000313" key="13">
    <source>
        <dbReference type="EMBL" id="KAF8400957.1"/>
    </source>
</evidence>
<evidence type="ECO:0000256" key="7">
    <source>
        <dbReference type="ARBA" id="ARBA00022884"/>
    </source>
</evidence>
<dbReference type="InterPro" id="IPR038092">
    <property type="entry name" value="PHAX_RNA-binding_sf"/>
</dbReference>
<dbReference type="GO" id="GO:0003723">
    <property type="term" value="F:RNA binding"/>
    <property type="evidence" value="ECO:0007669"/>
    <property type="project" value="UniProtKB-KW"/>
</dbReference>
<dbReference type="OMA" id="FWEAISC"/>
<dbReference type="Proteomes" id="UP000655225">
    <property type="component" value="Unassembled WGS sequence"/>
</dbReference>
<sequence>MEGEESILEAIFEEEKLEDFRDIDMLDLEEGECEEQNSCIDLVQGSARDVNIANQESSSKNRRRRSKKKNKKMRGSAPNITDINRFVLDTCRRLKEKKSYLVWNAVGCLGISALSDLVKEVDAIQTCGGQMTSDGRYSRTGGGILWNILKTREPEAYKEIMARGKEFEKQFRKQNVRRAPERNKDSPSPQKIADASSDRIAVQVSENSQLIPQVENNLEQADTQGERVSIQNRIRIPVTYDFLLGEVPEDESTDL</sequence>
<dbReference type="GO" id="GO:0015031">
    <property type="term" value="P:protein transport"/>
    <property type="evidence" value="ECO:0007669"/>
    <property type="project" value="UniProtKB-KW"/>
</dbReference>
<feature type="region of interest" description="Disordered" evidence="11">
    <location>
        <begin position="171"/>
        <end position="197"/>
    </location>
</feature>
<keyword evidence="9" id="KW-0539">Nucleus</keyword>
<dbReference type="Gene3D" id="1.10.10.1440">
    <property type="entry name" value="PHAX RNA-binding domain"/>
    <property type="match status" value="1"/>
</dbReference>
<keyword evidence="8" id="KW-0653">Protein transport</keyword>
<dbReference type="GO" id="GO:0006408">
    <property type="term" value="P:snRNA export from nucleus"/>
    <property type="evidence" value="ECO:0007669"/>
    <property type="project" value="InterPro"/>
</dbReference>
<evidence type="ECO:0000256" key="8">
    <source>
        <dbReference type="ARBA" id="ARBA00022927"/>
    </source>
</evidence>
<feature type="domain" description="Phosphorylated adapter RNA export protein RNA-binding" evidence="12">
    <location>
        <begin position="87"/>
        <end position="166"/>
    </location>
</feature>
<evidence type="ECO:0000256" key="4">
    <source>
        <dbReference type="ARBA" id="ARBA00016856"/>
    </source>
</evidence>
<comment type="similarity">
    <text evidence="3">Belongs to the PHAX family.</text>
</comment>
<evidence type="ECO:0000256" key="9">
    <source>
        <dbReference type="ARBA" id="ARBA00023242"/>
    </source>
</evidence>
<comment type="caution">
    <text evidence="13">The sequence shown here is derived from an EMBL/GenBank/DDBJ whole genome shotgun (WGS) entry which is preliminary data.</text>
</comment>
<feature type="compositionally biased region" description="Basic residues" evidence="11">
    <location>
        <begin position="60"/>
        <end position="74"/>
    </location>
</feature>
<keyword evidence="7" id="KW-0694">RNA-binding</keyword>